<dbReference type="RefSeq" id="WP_060531643.1">
    <property type="nucleotide sequence ID" value="NZ_CP009984.1"/>
</dbReference>
<dbReference type="EMBL" id="AB609752">
    <property type="protein sequence ID" value="BBE39038.1"/>
    <property type="molecule type" value="Genomic_DNA"/>
</dbReference>
<organism evidence="2">
    <name type="scientific">Vibrio vulnificus</name>
    <dbReference type="NCBI Taxonomy" id="672"/>
    <lineage>
        <taxon>Bacteria</taxon>
        <taxon>Pseudomonadati</taxon>
        <taxon>Pseudomonadota</taxon>
        <taxon>Gammaproteobacteria</taxon>
        <taxon>Vibrionales</taxon>
        <taxon>Vibrionaceae</taxon>
        <taxon>Vibrio</taxon>
    </lineage>
</organism>
<keyword evidence="1" id="KW-0732">Signal</keyword>
<evidence type="ECO:0000313" key="2">
    <source>
        <dbReference type="EMBL" id="BBE39038.1"/>
    </source>
</evidence>
<reference evidence="2" key="1">
    <citation type="submission" date="2011-01" db="EMBL/GenBank/DDBJ databases">
        <title>Evolutionary Significance of Chromosomal Super-Integrons in Vibrio vulnificus Strains.</title>
        <authorList>
            <person name="Shu H.Y."/>
            <person name="Wu K.M."/>
            <person name="Liu T.T."/>
            <person name="Liu Y.M."/>
            <person name="Liao T.L."/>
            <person name="Hor L.I."/>
            <person name="Tsai S.F."/>
            <person name="Chen C.Y."/>
        </authorList>
    </citation>
    <scope>NUCLEOTIDE SEQUENCE</scope>
    <source>
        <strain evidence="2">CG021</strain>
    </source>
</reference>
<name>A0A6S4Q285_VIBVL</name>
<sequence length="190" mass="21299">MYRILFLFLLLPLWSVAAVNLPSDYVGIEIYQSTIDDVSKKLGKSQFQSIPYGHHENGYCYVSDNGIYAVFSSGPMGAQSIITRMSIHLDNPGLKCSPSKLELPTCIGEFCLGVSKNKSESLLGGVLDLTNDGSNSYVKSFWLTRELTEEEKQKLDLSEEMTVADITNNIWFKFVNEEAIEIGVIKFETY</sequence>
<accession>A0A6S4Q285</accession>
<feature type="chain" id="PRO_5028058038" evidence="1">
    <location>
        <begin position="18"/>
        <end position="190"/>
    </location>
</feature>
<evidence type="ECO:0000256" key="1">
    <source>
        <dbReference type="SAM" id="SignalP"/>
    </source>
</evidence>
<dbReference type="AlphaFoldDB" id="A0A6S4Q285"/>
<proteinExistence type="predicted"/>
<protein>
    <submittedName>
        <fullName evidence="2">Uncharacterized protein</fullName>
    </submittedName>
</protein>
<feature type="signal peptide" evidence="1">
    <location>
        <begin position="1"/>
        <end position="17"/>
    </location>
</feature>